<evidence type="ECO:0000313" key="1">
    <source>
        <dbReference type="EMBL" id="QID17676.1"/>
    </source>
</evidence>
<name>A0A6C1B214_9RHOO</name>
<organism evidence="1 2">
    <name type="scientific">Nitrogeniibacter mangrovi</name>
    <dbReference type="NCBI Taxonomy" id="2016596"/>
    <lineage>
        <taxon>Bacteria</taxon>
        <taxon>Pseudomonadati</taxon>
        <taxon>Pseudomonadota</taxon>
        <taxon>Betaproteobacteria</taxon>
        <taxon>Rhodocyclales</taxon>
        <taxon>Zoogloeaceae</taxon>
        <taxon>Nitrogeniibacter</taxon>
    </lineage>
</organism>
<protein>
    <submittedName>
        <fullName evidence="1">Uncharacterized protein</fullName>
    </submittedName>
</protein>
<sequence>MRAGSLATCSPAPRLEKATLVIPPFRLPQLGQCFIHRETLRIDLTRLAPDRYRIMVVQNFWIEDTNPELDECIAALFLARRRRDGQWEAAENWPVECRSIALLGWLDLTDPEQPRLVPAPSC</sequence>
<proteinExistence type="predicted"/>
<gene>
    <name evidence="1" type="ORF">G3580_08485</name>
</gene>
<dbReference type="RefSeq" id="WP_173764840.1">
    <property type="nucleotide sequence ID" value="NZ_CP048836.1"/>
</dbReference>
<keyword evidence="2" id="KW-1185">Reference proteome</keyword>
<accession>A0A6C1B214</accession>
<dbReference type="AlphaFoldDB" id="A0A6C1B214"/>
<dbReference type="Proteomes" id="UP000501991">
    <property type="component" value="Chromosome"/>
</dbReference>
<dbReference type="KEGG" id="azq:G3580_08485"/>
<reference evidence="1 2" key="1">
    <citation type="submission" date="2020-02" db="EMBL/GenBank/DDBJ databases">
        <title>Nitrogenibacter mangrovi gen. nov., sp. nov. isolated from mangrove sediment, a denitrifying betaproteobacterium.</title>
        <authorList>
            <person name="Liao H."/>
            <person name="Tian Y."/>
        </authorList>
    </citation>
    <scope>NUCLEOTIDE SEQUENCE [LARGE SCALE GENOMIC DNA]</scope>
    <source>
        <strain evidence="1 2">M9-3-2</strain>
    </source>
</reference>
<evidence type="ECO:0000313" key="2">
    <source>
        <dbReference type="Proteomes" id="UP000501991"/>
    </source>
</evidence>
<dbReference type="EMBL" id="CP048836">
    <property type="protein sequence ID" value="QID17676.1"/>
    <property type="molecule type" value="Genomic_DNA"/>
</dbReference>